<dbReference type="InterPro" id="IPR036291">
    <property type="entry name" value="NAD(P)-bd_dom_sf"/>
</dbReference>
<dbReference type="PANTHER" id="PTHR43490">
    <property type="entry name" value="(+)-NEOMENTHOL DEHYDROGENASE"/>
    <property type="match status" value="1"/>
</dbReference>
<dbReference type="Proteomes" id="UP000515124">
    <property type="component" value="Unplaced"/>
</dbReference>
<dbReference type="KEGG" id="pavi:110763185"/>
<comment type="similarity">
    <text evidence="1">Belongs to the short-chain dehydrogenases/reductases (SDR) family.</text>
</comment>
<keyword evidence="3" id="KW-0560">Oxidoreductase</keyword>
<accession>A0A6P5T3T5</accession>
<reference evidence="5" key="1">
    <citation type="submission" date="2025-08" db="UniProtKB">
        <authorList>
            <consortium name="RefSeq"/>
        </authorList>
    </citation>
    <scope>IDENTIFICATION</scope>
</reference>
<evidence type="ECO:0000313" key="5">
    <source>
        <dbReference type="RefSeq" id="XP_021821636.1"/>
    </source>
</evidence>
<gene>
    <name evidence="5" type="primary">LOC110763185</name>
</gene>
<dbReference type="InterPro" id="IPR002347">
    <property type="entry name" value="SDR_fam"/>
</dbReference>
<sequence length="111" mass="11967">MAEATKRYAVVNGANKGIGLETVRQLASNGFTVVLTSRDEKRGLEAVEKLKESGLSGQVVFHQLDVASSATVASLAAFIKTQFGDNYGEEEVIKERKVKLCIFSEIVSVTS</sequence>
<dbReference type="Gene3D" id="3.40.50.720">
    <property type="entry name" value="NAD(P)-binding Rossmann-like Domain"/>
    <property type="match status" value="1"/>
</dbReference>
<dbReference type="SUPFAM" id="SSF51735">
    <property type="entry name" value="NAD(P)-binding Rossmann-fold domains"/>
    <property type="match status" value="1"/>
</dbReference>
<evidence type="ECO:0000313" key="4">
    <source>
        <dbReference type="Proteomes" id="UP000515124"/>
    </source>
</evidence>
<keyword evidence="2" id="KW-0521">NADP</keyword>
<dbReference type="AlphaFoldDB" id="A0A6P5T3T5"/>
<evidence type="ECO:0000256" key="2">
    <source>
        <dbReference type="ARBA" id="ARBA00022857"/>
    </source>
</evidence>
<keyword evidence="4" id="KW-1185">Reference proteome</keyword>
<dbReference type="PANTHER" id="PTHR43490:SF98">
    <property type="entry name" value="OS02G0640600 PROTEIN"/>
    <property type="match status" value="1"/>
</dbReference>
<protein>
    <submittedName>
        <fullName evidence="5">(+)-neomenthol dehydrogenase-like</fullName>
    </submittedName>
</protein>
<evidence type="ECO:0000256" key="1">
    <source>
        <dbReference type="ARBA" id="ARBA00006484"/>
    </source>
</evidence>
<dbReference type="RefSeq" id="XP_021821636.1">
    <property type="nucleotide sequence ID" value="XM_021965944.1"/>
</dbReference>
<organism evidence="4 5">
    <name type="scientific">Prunus avium</name>
    <name type="common">Cherry</name>
    <name type="synonym">Cerasus avium</name>
    <dbReference type="NCBI Taxonomy" id="42229"/>
    <lineage>
        <taxon>Eukaryota</taxon>
        <taxon>Viridiplantae</taxon>
        <taxon>Streptophyta</taxon>
        <taxon>Embryophyta</taxon>
        <taxon>Tracheophyta</taxon>
        <taxon>Spermatophyta</taxon>
        <taxon>Magnoliopsida</taxon>
        <taxon>eudicotyledons</taxon>
        <taxon>Gunneridae</taxon>
        <taxon>Pentapetalae</taxon>
        <taxon>rosids</taxon>
        <taxon>fabids</taxon>
        <taxon>Rosales</taxon>
        <taxon>Rosaceae</taxon>
        <taxon>Amygdaloideae</taxon>
        <taxon>Amygdaleae</taxon>
        <taxon>Prunus</taxon>
    </lineage>
</organism>
<proteinExistence type="inferred from homology"/>
<dbReference type="GO" id="GO:0016491">
    <property type="term" value="F:oxidoreductase activity"/>
    <property type="evidence" value="ECO:0007669"/>
    <property type="project" value="UniProtKB-KW"/>
</dbReference>
<evidence type="ECO:0000256" key="3">
    <source>
        <dbReference type="ARBA" id="ARBA00023002"/>
    </source>
</evidence>
<dbReference type="Pfam" id="PF00106">
    <property type="entry name" value="adh_short"/>
    <property type="match status" value="1"/>
</dbReference>
<dbReference type="GeneID" id="110763185"/>
<name>A0A6P5T3T5_PRUAV</name>
<dbReference type="GO" id="GO:0016020">
    <property type="term" value="C:membrane"/>
    <property type="evidence" value="ECO:0007669"/>
    <property type="project" value="TreeGrafter"/>
</dbReference>